<dbReference type="Proteomes" id="UP000324800">
    <property type="component" value="Unassembled WGS sequence"/>
</dbReference>
<reference evidence="2 3" key="1">
    <citation type="submission" date="2019-03" db="EMBL/GenBank/DDBJ databases">
        <title>Single cell metagenomics reveals metabolic interactions within the superorganism composed of flagellate Streblomastix strix and complex community of Bacteroidetes bacteria on its surface.</title>
        <authorList>
            <person name="Treitli S.C."/>
            <person name="Kolisko M."/>
            <person name="Husnik F."/>
            <person name="Keeling P."/>
            <person name="Hampl V."/>
        </authorList>
    </citation>
    <scope>NUCLEOTIDE SEQUENCE [LARGE SCALE GENOMIC DNA]</scope>
    <source>
        <strain evidence="2">ST1C</strain>
    </source>
</reference>
<feature type="compositionally biased region" description="Basic and acidic residues" evidence="1">
    <location>
        <begin position="22"/>
        <end position="97"/>
    </location>
</feature>
<evidence type="ECO:0000256" key="1">
    <source>
        <dbReference type="SAM" id="MobiDB-lite"/>
    </source>
</evidence>
<comment type="caution">
    <text evidence="2">The sequence shown here is derived from an EMBL/GenBank/DDBJ whole genome shotgun (WGS) entry which is preliminary data.</text>
</comment>
<dbReference type="EMBL" id="SNRW01035749">
    <property type="protein sequence ID" value="KAA6354761.1"/>
    <property type="molecule type" value="Genomic_DNA"/>
</dbReference>
<gene>
    <name evidence="2" type="ORF">EZS28_049712</name>
</gene>
<sequence>FKFNLAKRTAAAQITPTYINRDTYKTDGGKQWRDDRNKREEEERIRKQRLDEERDKEMKKEREKERLKREEDELRRKREESERRKKEDKQRNKKDATQLDTFESGSYSGGVTDYRLTGATFDKKGESKTGSVATNSKK</sequence>
<feature type="non-terminal residue" evidence="2">
    <location>
        <position position="1"/>
    </location>
</feature>
<dbReference type="AlphaFoldDB" id="A0A5J4TAP4"/>
<protein>
    <submittedName>
        <fullName evidence="2">Uncharacterized protein</fullName>
    </submittedName>
</protein>
<name>A0A5J4TAP4_9EUKA</name>
<evidence type="ECO:0000313" key="2">
    <source>
        <dbReference type="EMBL" id="KAA6354761.1"/>
    </source>
</evidence>
<proteinExistence type="predicted"/>
<organism evidence="2 3">
    <name type="scientific">Streblomastix strix</name>
    <dbReference type="NCBI Taxonomy" id="222440"/>
    <lineage>
        <taxon>Eukaryota</taxon>
        <taxon>Metamonada</taxon>
        <taxon>Preaxostyla</taxon>
        <taxon>Oxymonadida</taxon>
        <taxon>Streblomastigidae</taxon>
        <taxon>Streblomastix</taxon>
    </lineage>
</organism>
<accession>A0A5J4TAP4</accession>
<evidence type="ECO:0000313" key="3">
    <source>
        <dbReference type="Proteomes" id="UP000324800"/>
    </source>
</evidence>
<feature type="compositionally biased region" description="Polar residues" evidence="1">
    <location>
        <begin position="128"/>
        <end position="138"/>
    </location>
</feature>
<feature type="region of interest" description="Disordered" evidence="1">
    <location>
        <begin position="1"/>
        <end position="138"/>
    </location>
</feature>